<organism evidence="3 4">
    <name type="scientific">Piscinibacter koreensis</name>
    <dbReference type="NCBI Taxonomy" id="2742824"/>
    <lineage>
        <taxon>Bacteria</taxon>
        <taxon>Pseudomonadati</taxon>
        <taxon>Pseudomonadota</taxon>
        <taxon>Betaproteobacteria</taxon>
        <taxon>Burkholderiales</taxon>
        <taxon>Sphaerotilaceae</taxon>
        <taxon>Piscinibacter</taxon>
    </lineage>
</organism>
<dbReference type="EMBL" id="JABWMJ010000010">
    <property type="protein sequence ID" value="NUZ08008.1"/>
    <property type="molecule type" value="Genomic_DNA"/>
</dbReference>
<evidence type="ECO:0000256" key="1">
    <source>
        <dbReference type="ARBA" id="ARBA00006987"/>
    </source>
</evidence>
<comment type="similarity">
    <text evidence="1">Belongs to the UPF0065 (bug) family.</text>
</comment>
<dbReference type="PANTHER" id="PTHR42928">
    <property type="entry name" value="TRICARBOXYLATE-BINDING PROTEIN"/>
    <property type="match status" value="1"/>
</dbReference>
<feature type="chain" id="PRO_5031375701" evidence="2">
    <location>
        <begin position="26"/>
        <end position="327"/>
    </location>
</feature>
<evidence type="ECO:0000313" key="3">
    <source>
        <dbReference type="EMBL" id="NUZ08008.1"/>
    </source>
</evidence>
<dbReference type="SUPFAM" id="SSF53850">
    <property type="entry name" value="Periplasmic binding protein-like II"/>
    <property type="match status" value="1"/>
</dbReference>
<dbReference type="Gene3D" id="3.40.190.150">
    <property type="entry name" value="Bordetella uptake gene, domain 1"/>
    <property type="match status" value="1"/>
</dbReference>
<keyword evidence="2" id="KW-0732">Signal</keyword>
<sequence length="327" mass="34575">MNRRECLATVLGTLALPAVAPGARAQPAPIDKTLRIVVGFPAGGAGDTIARLLAPHLRTTYASTVLVDNRAGAGGRIGTTYVKNAEPDGMTMLLSAAPILTIYPHIYKKLPYDTLRDFVPVTSVSTFNYAFTVGPAVPASVKTLADFAAWVKGGADRQVFGSPAAGASPHFLGLMYSRAIGVDLNHIAYKGGAPLTQDLLGGQIPFAVDVAASHIPYLADGRLRILATSGRQRTVPNVPTVAEAGLPTLELDEYFGLFMPRKTPPELVARMVGAVQNAIRQPDVVAGLTKLSLPPSGPAQREFEKQVEADLQRWGPIVKSSGFVAEE</sequence>
<dbReference type="Gene3D" id="3.40.190.10">
    <property type="entry name" value="Periplasmic binding protein-like II"/>
    <property type="match status" value="1"/>
</dbReference>
<dbReference type="Proteomes" id="UP000529637">
    <property type="component" value="Unassembled WGS sequence"/>
</dbReference>
<comment type="caution">
    <text evidence="3">The sequence shown here is derived from an EMBL/GenBank/DDBJ whole genome shotgun (WGS) entry which is preliminary data.</text>
</comment>
<dbReference type="RefSeq" id="WP_176070843.1">
    <property type="nucleotide sequence ID" value="NZ_JABWMJ010000010.1"/>
</dbReference>
<dbReference type="PANTHER" id="PTHR42928:SF5">
    <property type="entry name" value="BLR1237 PROTEIN"/>
    <property type="match status" value="1"/>
</dbReference>
<accession>A0A7Y6NRJ0</accession>
<dbReference type="Pfam" id="PF03401">
    <property type="entry name" value="TctC"/>
    <property type="match status" value="1"/>
</dbReference>
<gene>
    <name evidence="3" type="ORF">HQN59_19770</name>
</gene>
<dbReference type="InterPro" id="IPR042100">
    <property type="entry name" value="Bug_dom1"/>
</dbReference>
<evidence type="ECO:0000256" key="2">
    <source>
        <dbReference type="SAM" id="SignalP"/>
    </source>
</evidence>
<dbReference type="PIRSF" id="PIRSF017082">
    <property type="entry name" value="YflP"/>
    <property type="match status" value="1"/>
</dbReference>
<evidence type="ECO:0000313" key="4">
    <source>
        <dbReference type="Proteomes" id="UP000529637"/>
    </source>
</evidence>
<dbReference type="InterPro" id="IPR005064">
    <property type="entry name" value="BUG"/>
</dbReference>
<name>A0A7Y6NRJ0_9BURK</name>
<dbReference type="AlphaFoldDB" id="A0A7Y6NRJ0"/>
<proteinExistence type="inferred from homology"/>
<keyword evidence="4" id="KW-1185">Reference proteome</keyword>
<reference evidence="3 4" key="1">
    <citation type="submission" date="2020-06" db="EMBL/GenBank/DDBJ databases">
        <title>Schlegella sp. ID0723 isolated from air conditioner.</title>
        <authorList>
            <person name="Kim D.Y."/>
            <person name="Kim D.-U."/>
        </authorList>
    </citation>
    <scope>NUCLEOTIDE SEQUENCE [LARGE SCALE GENOMIC DNA]</scope>
    <source>
        <strain evidence="3 4">ID0723</strain>
    </source>
</reference>
<protein>
    <submittedName>
        <fullName evidence="3">Twin-arginine translocation pathway signal protein</fullName>
    </submittedName>
</protein>
<feature type="signal peptide" evidence="2">
    <location>
        <begin position="1"/>
        <end position="25"/>
    </location>
</feature>